<comment type="caution">
    <text evidence="1">The sequence shown here is derived from an EMBL/GenBank/DDBJ whole genome shotgun (WGS) entry which is preliminary data.</text>
</comment>
<evidence type="ECO:0000313" key="2">
    <source>
        <dbReference type="Proteomes" id="UP000241206"/>
    </source>
</evidence>
<evidence type="ECO:0000313" key="1">
    <source>
        <dbReference type="EMBL" id="PTD19017.1"/>
    </source>
</evidence>
<dbReference type="EMBL" id="PHHF01000058">
    <property type="protein sequence ID" value="PTD19017.1"/>
    <property type="molecule type" value="Genomic_DNA"/>
</dbReference>
<proteinExistence type="predicted"/>
<sequence length="164" mass="17820">MGMGNAVSHACHKLILPGVSGISEDAKLVLSILHHVGQLPFIGWRRQGQPLRRLAVHLLHGFAHIGGEGVERHAHSPYAGLDALFRFPKHCFGTSVFQCAAAARFFGAVSAQSTADEFSADYIDKVERYAAMIVIGGPALQQPLHISHLFHASLYHKVVTSKHV</sequence>
<dbReference type="Proteomes" id="UP000241206">
    <property type="component" value="Unassembled WGS sequence"/>
</dbReference>
<accession>A0A2T4HTB7</accession>
<reference evidence="1 2" key="1">
    <citation type="submission" date="2017-11" db="EMBL/GenBank/DDBJ databases">
        <title>Sphingomonas oleivorans sp. nov., isolated from oil-contaminated soil.</title>
        <authorList>
            <person name="Wang L."/>
            <person name="Chen L."/>
        </authorList>
    </citation>
    <scope>NUCLEOTIDE SEQUENCE [LARGE SCALE GENOMIC DNA]</scope>
    <source>
        <strain evidence="1 2">K101</strain>
    </source>
</reference>
<dbReference type="AlphaFoldDB" id="A0A2T4HTB7"/>
<name>A0A2T4HTB7_9SPHN</name>
<gene>
    <name evidence="1" type="ORF">CV103_14305</name>
</gene>
<protein>
    <submittedName>
        <fullName evidence="1">Uncharacterized protein</fullName>
    </submittedName>
</protein>
<organism evidence="1 2">
    <name type="scientific">Edaphosphingomonas fennica</name>
    <dbReference type="NCBI Taxonomy" id="114404"/>
    <lineage>
        <taxon>Bacteria</taxon>
        <taxon>Pseudomonadati</taxon>
        <taxon>Pseudomonadota</taxon>
        <taxon>Alphaproteobacteria</taxon>
        <taxon>Sphingomonadales</taxon>
        <taxon>Rhizorhabdaceae</taxon>
        <taxon>Edaphosphingomonas</taxon>
    </lineage>
</organism>
<keyword evidence="2" id="KW-1185">Reference proteome</keyword>